<dbReference type="HOGENOM" id="CLU_2303534_0_0_6"/>
<name>Q1I9N7_PSEE4</name>
<dbReference type="KEGG" id="pen:PSEEN2860"/>
<dbReference type="EMBL" id="CT573326">
    <property type="protein sequence ID" value="CAK15638.1"/>
    <property type="molecule type" value="Genomic_DNA"/>
</dbReference>
<sequence length="100" mass="11054">MGAGFTREYVGEFTIVLAGKAGSHRDCGRLPEREEISRHRVAKSPRDPIVVVPCPCVCRQARGARMCYLIFLLVVAGGNVAHAHSNHLMKEDVKLKRQGQ</sequence>
<protein>
    <submittedName>
        <fullName evidence="1">Uncharacterized protein</fullName>
    </submittedName>
</protein>
<dbReference type="AlphaFoldDB" id="Q1I9N7"/>
<evidence type="ECO:0000313" key="1">
    <source>
        <dbReference type="EMBL" id="CAK15638.1"/>
    </source>
</evidence>
<reference evidence="1 2" key="1">
    <citation type="journal article" date="2006" name="Nat. Biotechnol.">
        <title>Complete genome sequence of the entomopathogenic and metabolically versatile soil bacterium Pseudomonas entomophila.</title>
        <authorList>
            <person name="Vodovar N."/>
            <person name="Vallenet D."/>
            <person name="Cruveiller S."/>
            <person name="Rouy Z."/>
            <person name="Barbe V."/>
            <person name="Acosta C."/>
            <person name="Cattolico L."/>
            <person name="Jubin C."/>
            <person name="Lajus A."/>
            <person name="Segurens B."/>
            <person name="Vacherie B."/>
            <person name="Wincker P."/>
            <person name="Weissenbach J."/>
            <person name="Lemaitre B."/>
            <person name="Medigue C."/>
            <person name="Boccard F."/>
        </authorList>
    </citation>
    <scope>NUCLEOTIDE SEQUENCE [LARGE SCALE GENOMIC DNA]</scope>
    <source>
        <strain evidence="1 2">L48</strain>
    </source>
</reference>
<proteinExistence type="predicted"/>
<evidence type="ECO:0000313" key="2">
    <source>
        <dbReference type="Proteomes" id="UP000000658"/>
    </source>
</evidence>
<organism evidence="1 2">
    <name type="scientific">Pseudomonas entomophila (strain L48)</name>
    <dbReference type="NCBI Taxonomy" id="384676"/>
    <lineage>
        <taxon>Bacteria</taxon>
        <taxon>Pseudomonadati</taxon>
        <taxon>Pseudomonadota</taxon>
        <taxon>Gammaproteobacteria</taxon>
        <taxon>Pseudomonadales</taxon>
        <taxon>Pseudomonadaceae</taxon>
        <taxon>Pseudomonas</taxon>
    </lineage>
</organism>
<gene>
    <name evidence="1" type="ordered locus">PSEEN2860</name>
</gene>
<accession>Q1I9N7</accession>
<dbReference type="Proteomes" id="UP000000658">
    <property type="component" value="Chromosome"/>
</dbReference>